<dbReference type="SUPFAM" id="SSF51445">
    <property type="entry name" value="(Trans)glycosidases"/>
    <property type="match status" value="1"/>
</dbReference>
<evidence type="ECO:0000259" key="4">
    <source>
        <dbReference type="SMART" id="SM01217"/>
    </source>
</evidence>
<dbReference type="PANTHER" id="PTHR42715">
    <property type="entry name" value="BETA-GLUCOSIDASE"/>
    <property type="match status" value="1"/>
</dbReference>
<evidence type="ECO:0000313" key="6">
    <source>
        <dbReference type="Proteomes" id="UP000304382"/>
    </source>
</evidence>
<dbReference type="SUPFAM" id="SSF52279">
    <property type="entry name" value="Beta-D-glucan exohydrolase, C-terminal domain"/>
    <property type="match status" value="1"/>
</dbReference>
<dbReference type="RefSeq" id="WP_137685514.1">
    <property type="nucleotide sequence ID" value="NZ_BIXZ01000017.1"/>
</dbReference>
<dbReference type="Gene3D" id="2.60.40.10">
    <property type="entry name" value="Immunoglobulins"/>
    <property type="match status" value="1"/>
</dbReference>
<keyword evidence="2 5" id="KW-0378">Hydrolase</keyword>
<comment type="caution">
    <text evidence="5">The sequence shown here is derived from an EMBL/GenBank/DDBJ whole genome shotgun (WGS) entry which is preliminary data.</text>
</comment>
<dbReference type="EMBL" id="BIXZ01000017">
    <property type="protein sequence ID" value="GCF16132.1"/>
    <property type="molecule type" value="Genomic_DNA"/>
</dbReference>
<sequence length="703" mass="74898">MSESNKHQADPRTLVEKLSLAEKIELVHGTTDPDGKATGYLPGNERVGIPSLRMVDGPLGVRAMGERATAFPSSIALAASWRPDLAREFGAALGRETAAHGQDVILGPGVNIVRVPQGGRNFEYYSEDPYLTAQLAVGTIRGIQSEDIAATVKHYAANNQETNRYEVSADVSERALREIYLPAFRAAVEEADVHSVMTAYNRVNGVYMGEHERLLTDVLKDEWGFDGFVVSDWWGTRSTVPAARAGLDIEMPGVEFSEYVPEEVVDQVEGSDDEGDFPPIPDVPAYFGAPLQEAAESGEVDEAVVDEKLQRLLGVMASIGCFADGDRSDDSALDTADHRQLARNVAIDGTVMLTNDGTLPLSDSDSIALIGPNADAAKLGGGGSSEVSPFTETSPLAGLTERASDVTFERGVPSIEESSFFDDGDAAPEESDASIDAAVSIAADADCAVVVAQDDATEFRDRPDIELPGEQNDLIAAVADAAERTVVVLRTSGPVEMPWLDAVDAVLETWYPGQADGVALADVLFGDADPGGRLPVTFGQSAADYPATSEEAFPGTDDVATYDEGIFVGYRHFDRHDTEPLFPFGHGLSYASIEYDEVAVSKTAAGFEITTDLTNVSGRAGTEVVQVYVDKGAAPVETPDRELAGFAAVSLGAGESTTVTIRIDDDAFEYYDEDAGWTVADGTNTVYVGRSSRDITARFTVDI</sequence>
<protein>
    <submittedName>
        <fullName evidence="5">Glycosyl hydrolase</fullName>
    </submittedName>
</protein>
<dbReference type="InterPro" id="IPR036962">
    <property type="entry name" value="Glyco_hydro_3_N_sf"/>
</dbReference>
<comment type="similarity">
    <text evidence="1">Belongs to the glycosyl hydrolase 3 family.</text>
</comment>
<dbReference type="Gene3D" id="3.20.20.300">
    <property type="entry name" value="Glycoside hydrolase, family 3, N-terminal domain"/>
    <property type="match status" value="1"/>
</dbReference>
<dbReference type="GO" id="GO:0004553">
    <property type="term" value="F:hydrolase activity, hydrolyzing O-glycosyl compounds"/>
    <property type="evidence" value="ECO:0007669"/>
    <property type="project" value="InterPro"/>
</dbReference>
<dbReference type="InterPro" id="IPR002772">
    <property type="entry name" value="Glyco_hydro_3_C"/>
</dbReference>
<dbReference type="Pfam" id="PF01915">
    <property type="entry name" value="Glyco_hydro_3_C"/>
    <property type="match status" value="1"/>
</dbReference>
<dbReference type="PANTHER" id="PTHR42715:SF10">
    <property type="entry name" value="BETA-GLUCOSIDASE"/>
    <property type="match status" value="1"/>
</dbReference>
<evidence type="ECO:0000313" key="5">
    <source>
        <dbReference type="EMBL" id="GCF16132.1"/>
    </source>
</evidence>
<evidence type="ECO:0000256" key="2">
    <source>
        <dbReference type="ARBA" id="ARBA00022801"/>
    </source>
</evidence>
<keyword evidence="6" id="KW-1185">Reference proteome</keyword>
<reference evidence="5 6" key="1">
    <citation type="submission" date="2019-02" db="EMBL/GenBank/DDBJ databases">
        <title>Haloarcula mannanilyticum sp. nov., a mannan degrading haloarchaeon isolated from commercial salt.</title>
        <authorList>
            <person name="Enomoto S."/>
            <person name="Shimane Y."/>
            <person name="Kamekura M."/>
            <person name="Ito T."/>
            <person name="Moriya O."/>
            <person name="Ihara K."/>
            <person name="Takahashi-Ando N."/>
            <person name="Fukushima Y."/>
            <person name="Yoshida Y."/>
            <person name="Usama R."/>
            <person name="Takai K."/>
            <person name="Minegishi H."/>
        </authorList>
    </citation>
    <scope>NUCLEOTIDE SEQUENCE [LARGE SCALE GENOMIC DNA]</scope>
    <source>
        <strain evidence="5 6">MD130-1</strain>
    </source>
</reference>
<proteinExistence type="inferred from homology"/>
<dbReference type="Proteomes" id="UP000304382">
    <property type="component" value="Unassembled WGS sequence"/>
</dbReference>
<evidence type="ECO:0000256" key="3">
    <source>
        <dbReference type="ARBA" id="ARBA00023277"/>
    </source>
</evidence>
<keyword evidence="3" id="KW-0119">Carbohydrate metabolism</keyword>
<organism evidence="5 6">
    <name type="scientific">Haloarcula mannanilytica</name>
    <dbReference type="NCBI Taxonomy" id="2509225"/>
    <lineage>
        <taxon>Archaea</taxon>
        <taxon>Methanobacteriati</taxon>
        <taxon>Methanobacteriota</taxon>
        <taxon>Stenosarchaea group</taxon>
        <taxon>Halobacteria</taxon>
        <taxon>Halobacteriales</taxon>
        <taxon>Haloarculaceae</taxon>
        <taxon>Haloarcula</taxon>
    </lineage>
</organism>
<dbReference type="InterPro" id="IPR001764">
    <property type="entry name" value="Glyco_hydro_3_N"/>
</dbReference>
<dbReference type="InterPro" id="IPR019800">
    <property type="entry name" value="Glyco_hydro_3_AS"/>
</dbReference>
<dbReference type="InterPro" id="IPR017853">
    <property type="entry name" value="GH"/>
</dbReference>
<dbReference type="Gene3D" id="3.40.50.1700">
    <property type="entry name" value="Glycoside hydrolase family 3 C-terminal domain"/>
    <property type="match status" value="1"/>
</dbReference>
<gene>
    <name evidence="5" type="primary">bglB</name>
    <name evidence="5" type="ORF">Harman_40670</name>
</gene>
<dbReference type="PROSITE" id="PS00775">
    <property type="entry name" value="GLYCOSYL_HYDROL_F3"/>
    <property type="match status" value="1"/>
</dbReference>
<dbReference type="OrthoDB" id="30657at2157"/>
<dbReference type="Pfam" id="PF00933">
    <property type="entry name" value="Glyco_hydro_3"/>
    <property type="match status" value="1"/>
</dbReference>
<dbReference type="PRINTS" id="PR00133">
    <property type="entry name" value="GLHYDRLASE3"/>
</dbReference>
<dbReference type="Pfam" id="PF14310">
    <property type="entry name" value="Fn3-like"/>
    <property type="match status" value="1"/>
</dbReference>
<dbReference type="AlphaFoldDB" id="A0A4C2EPD9"/>
<dbReference type="InterPro" id="IPR013783">
    <property type="entry name" value="Ig-like_fold"/>
</dbReference>
<feature type="domain" description="Fibronectin type III-like" evidence="4">
    <location>
        <begin position="623"/>
        <end position="692"/>
    </location>
</feature>
<dbReference type="InterPro" id="IPR036881">
    <property type="entry name" value="Glyco_hydro_3_C_sf"/>
</dbReference>
<evidence type="ECO:0000256" key="1">
    <source>
        <dbReference type="ARBA" id="ARBA00005336"/>
    </source>
</evidence>
<accession>A0A4C2EPD9</accession>
<dbReference type="InterPro" id="IPR026891">
    <property type="entry name" value="Fn3-like"/>
</dbReference>
<dbReference type="GO" id="GO:0005975">
    <property type="term" value="P:carbohydrate metabolic process"/>
    <property type="evidence" value="ECO:0007669"/>
    <property type="project" value="InterPro"/>
</dbReference>
<dbReference type="SMART" id="SM01217">
    <property type="entry name" value="Fn3_like"/>
    <property type="match status" value="1"/>
</dbReference>
<dbReference type="InterPro" id="IPR050288">
    <property type="entry name" value="Cellulose_deg_GH3"/>
</dbReference>
<name>A0A4C2EPD9_9EURY</name>